<accession>A0A8T2ARX7</accession>
<comment type="caution">
    <text evidence="1">The sequence shown here is derived from an EMBL/GenBank/DDBJ whole genome shotgun (WGS) entry which is preliminary data.</text>
</comment>
<gene>
    <name evidence="1" type="ORF">ISN45_Aa03g010820</name>
</gene>
<dbReference type="Proteomes" id="UP000694240">
    <property type="component" value="Chromosome 8"/>
</dbReference>
<protein>
    <submittedName>
        <fullName evidence="1">Uncharacterized protein</fullName>
    </submittedName>
</protein>
<evidence type="ECO:0000313" key="2">
    <source>
        <dbReference type="Proteomes" id="UP000694240"/>
    </source>
</evidence>
<dbReference type="AlphaFoldDB" id="A0A8T2ARX7"/>
<evidence type="ECO:0000313" key="1">
    <source>
        <dbReference type="EMBL" id="KAG7576736.1"/>
    </source>
</evidence>
<keyword evidence="2" id="KW-1185">Reference proteome</keyword>
<organism evidence="1 2">
    <name type="scientific">Arabidopsis thaliana x Arabidopsis arenosa</name>
    <dbReference type="NCBI Taxonomy" id="1240361"/>
    <lineage>
        <taxon>Eukaryota</taxon>
        <taxon>Viridiplantae</taxon>
        <taxon>Streptophyta</taxon>
        <taxon>Embryophyta</taxon>
        <taxon>Tracheophyta</taxon>
        <taxon>Spermatophyta</taxon>
        <taxon>Magnoliopsida</taxon>
        <taxon>eudicotyledons</taxon>
        <taxon>Gunneridae</taxon>
        <taxon>Pentapetalae</taxon>
        <taxon>rosids</taxon>
        <taxon>malvids</taxon>
        <taxon>Brassicales</taxon>
        <taxon>Brassicaceae</taxon>
        <taxon>Camelineae</taxon>
        <taxon>Arabidopsis</taxon>
    </lineage>
</organism>
<name>A0A8T2ARX7_9BRAS</name>
<proteinExistence type="predicted"/>
<reference evidence="1 2" key="1">
    <citation type="submission" date="2020-12" db="EMBL/GenBank/DDBJ databases">
        <title>Concerted genomic and epigenomic changes stabilize Arabidopsis allopolyploids.</title>
        <authorList>
            <person name="Chen Z."/>
        </authorList>
    </citation>
    <scope>NUCLEOTIDE SEQUENCE [LARGE SCALE GENOMIC DNA]</scope>
    <source>
        <strain evidence="1">Allo738</strain>
        <tissue evidence="1">Leaf</tissue>
    </source>
</reference>
<sequence length="101" mass="11740">MHQIKRPHLADSYMAAPSHNIYNCDYYSGCCKSDKFRSKSLAPSRPCKEHRPYQVVVQSPPPTPSLEESQETNEGFLLNPAQSYRIESKERTKHIVWKLEF</sequence>
<dbReference type="EMBL" id="JAEFBK010000008">
    <property type="protein sequence ID" value="KAG7576736.1"/>
    <property type="molecule type" value="Genomic_DNA"/>
</dbReference>